<dbReference type="OrthoDB" id="5510182at2"/>
<evidence type="ECO:0000313" key="1">
    <source>
        <dbReference type="EMBL" id="QDV06163.1"/>
    </source>
</evidence>
<reference evidence="1 2" key="1">
    <citation type="submission" date="2019-02" db="EMBL/GenBank/DDBJ databases">
        <title>Deep-cultivation of Planctomycetes and their phenomic and genomic characterization uncovers novel biology.</title>
        <authorList>
            <person name="Wiegand S."/>
            <person name="Jogler M."/>
            <person name="Boedeker C."/>
            <person name="Pinto D."/>
            <person name="Vollmers J."/>
            <person name="Rivas-Marin E."/>
            <person name="Kohn T."/>
            <person name="Peeters S.H."/>
            <person name="Heuer A."/>
            <person name="Rast P."/>
            <person name="Oberbeckmann S."/>
            <person name="Bunk B."/>
            <person name="Jeske O."/>
            <person name="Meyerdierks A."/>
            <person name="Storesund J.E."/>
            <person name="Kallscheuer N."/>
            <person name="Luecker S."/>
            <person name="Lage O.M."/>
            <person name="Pohl T."/>
            <person name="Merkel B.J."/>
            <person name="Hornburger P."/>
            <person name="Mueller R.-W."/>
            <person name="Bruemmer F."/>
            <person name="Labrenz M."/>
            <person name="Spormann A.M."/>
            <person name="Op den Camp H."/>
            <person name="Overmann J."/>
            <person name="Amann R."/>
            <person name="Jetten M.S.M."/>
            <person name="Mascher T."/>
            <person name="Medema M.H."/>
            <person name="Devos D.P."/>
            <person name="Kaster A.-K."/>
            <person name="Ovreas L."/>
            <person name="Rohde M."/>
            <person name="Galperin M.Y."/>
            <person name="Jogler C."/>
        </authorList>
    </citation>
    <scope>NUCLEOTIDE SEQUENCE [LARGE SCALE GENOMIC DNA]</scope>
    <source>
        <strain evidence="1 2">Poly30</strain>
    </source>
</reference>
<dbReference type="SUPFAM" id="SSF53335">
    <property type="entry name" value="S-adenosyl-L-methionine-dependent methyltransferases"/>
    <property type="match status" value="1"/>
</dbReference>
<evidence type="ECO:0008006" key="3">
    <source>
        <dbReference type="Google" id="ProtNLM"/>
    </source>
</evidence>
<gene>
    <name evidence="1" type="ORF">Poly30_16680</name>
</gene>
<sequence>MAHAAPGDRPAREVHCADALEWLPTNPLSDDCALLTSLPDLSEFRRTTIDEWVAWFDAAAEAVLRATPDGSVAMFYQSDVRLDGRWIDKGYLVQRAAERTGDSLQWHRIVCRAPAGTPTGRRPGYAHLLCFSRGFRAPEADGAPDVVPEMGSMIWSRATGTAACEFALEWLRQHTKARVVVDPFCGHGTVLAIANRLGLGAIGVERSPGRAKKARQLQL</sequence>
<dbReference type="RefSeq" id="WP_145196122.1">
    <property type="nucleotide sequence ID" value="NZ_CP036434.1"/>
</dbReference>
<name>A0A518EPZ4_9BACT</name>
<dbReference type="Gene3D" id="3.40.50.150">
    <property type="entry name" value="Vaccinia Virus protein VP39"/>
    <property type="match status" value="1"/>
</dbReference>
<organism evidence="1 2">
    <name type="scientific">Saltatorellus ferox</name>
    <dbReference type="NCBI Taxonomy" id="2528018"/>
    <lineage>
        <taxon>Bacteria</taxon>
        <taxon>Pseudomonadati</taxon>
        <taxon>Planctomycetota</taxon>
        <taxon>Planctomycetia</taxon>
        <taxon>Planctomycetia incertae sedis</taxon>
        <taxon>Saltatorellus</taxon>
    </lineage>
</organism>
<dbReference type="AlphaFoldDB" id="A0A518EPZ4"/>
<evidence type="ECO:0000313" key="2">
    <source>
        <dbReference type="Proteomes" id="UP000320390"/>
    </source>
</evidence>
<dbReference type="EMBL" id="CP036434">
    <property type="protein sequence ID" value="QDV06163.1"/>
    <property type="molecule type" value="Genomic_DNA"/>
</dbReference>
<proteinExistence type="predicted"/>
<accession>A0A518EPZ4</accession>
<keyword evidence="2" id="KW-1185">Reference proteome</keyword>
<protein>
    <recommendedName>
        <fullName evidence="3">DNA methylase</fullName>
    </recommendedName>
</protein>
<dbReference type="InterPro" id="IPR029063">
    <property type="entry name" value="SAM-dependent_MTases_sf"/>
</dbReference>
<dbReference type="Proteomes" id="UP000320390">
    <property type="component" value="Chromosome"/>
</dbReference>